<sequence>MFDALLITLALAGSAPAAAQAATSPETVVQRQLDAYNRHDEAAFVATYAQDIEIFDLGAEPKPRLTGKPALSALYAGLFARAKPRADIVSRAVTGAFVTDHERVTLASGRSFDAVAVYQVENGLIRRVWFAQ</sequence>
<feature type="signal peptide" evidence="1">
    <location>
        <begin position="1"/>
        <end position="21"/>
    </location>
</feature>
<gene>
    <name evidence="3" type="ORF">K7G82_28425</name>
</gene>
<name>A0ABS7Q151_9SPHN</name>
<dbReference type="Gene3D" id="3.10.450.50">
    <property type="match status" value="1"/>
</dbReference>
<dbReference type="Pfam" id="PF12680">
    <property type="entry name" value="SnoaL_2"/>
    <property type="match status" value="1"/>
</dbReference>
<proteinExistence type="predicted"/>
<evidence type="ECO:0000313" key="4">
    <source>
        <dbReference type="Proteomes" id="UP000706039"/>
    </source>
</evidence>
<keyword evidence="1" id="KW-0732">Signal</keyword>
<accession>A0ABS7Q151</accession>
<comment type="caution">
    <text evidence="3">The sequence shown here is derived from an EMBL/GenBank/DDBJ whole genome shotgun (WGS) entry which is preliminary data.</text>
</comment>
<keyword evidence="4" id="KW-1185">Reference proteome</keyword>
<dbReference type="SUPFAM" id="SSF54427">
    <property type="entry name" value="NTF2-like"/>
    <property type="match status" value="1"/>
</dbReference>
<organism evidence="3 4">
    <name type="scientific">Sphingomonas colocasiae</name>
    <dbReference type="NCBI Taxonomy" id="1848973"/>
    <lineage>
        <taxon>Bacteria</taxon>
        <taxon>Pseudomonadati</taxon>
        <taxon>Pseudomonadota</taxon>
        <taxon>Alphaproteobacteria</taxon>
        <taxon>Sphingomonadales</taxon>
        <taxon>Sphingomonadaceae</taxon>
        <taxon>Sphingomonas</taxon>
    </lineage>
</organism>
<dbReference type="InterPro" id="IPR008317">
    <property type="entry name" value="UCP030561"/>
</dbReference>
<dbReference type="InterPro" id="IPR032710">
    <property type="entry name" value="NTF2-like_dom_sf"/>
</dbReference>
<reference evidence="3 4" key="1">
    <citation type="submission" date="2021-08" db="EMBL/GenBank/DDBJ databases">
        <authorList>
            <person name="Tuo L."/>
        </authorList>
    </citation>
    <scope>NUCLEOTIDE SEQUENCE [LARGE SCALE GENOMIC DNA]</scope>
    <source>
        <strain evidence="3 4">JCM 31229</strain>
    </source>
</reference>
<feature type="chain" id="PRO_5047488453" evidence="1">
    <location>
        <begin position="22"/>
        <end position="132"/>
    </location>
</feature>
<dbReference type="PIRSF" id="PIRSF030561">
    <property type="entry name" value="UCP030561"/>
    <property type="match status" value="1"/>
</dbReference>
<feature type="domain" description="SnoaL-like" evidence="2">
    <location>
        <begin position="29"/>
        <end position="127"/>
    </location>
</feature>
<evidence type="ECO:0000256" key="1">
    <source>
        <dbReference type="SAM" id="SignalP"/>
    </source>
</evidence>
<dbReference type="Proteomes" id="UP000706039">
    <property type="component" value="Unassembled WGS sequence"/>
</dbReference>
<dbReference type="EMBL" id="JAINVV010000015">
    <property type="protein sequence ID" value="MBY8826262.1"/>
    <property type="molecule type" value="Genomic_DNA"/>
</dbReference>
<protein>
    <submittedName>
        <fullName evidence="3">Nuclear transport factor 2 family protein</fullName>
    </submittedName>
</protein>
<dbReference type="RefSeq" id="WP_222993734.1">
    <property type="nucleotide sequence ID" value="NZ_JAINVV010000015.1"/>
</dbReference>
<evidence type="ECO:0000259" key="2">
    <source>
        <dbReference type="Pfam" id="PF12680"/>
    </source>
</evidence>
<evidence type="ECO:0000313" key="3">
    <source>
        <dbReference type="EMBL" id="MBY8826262.1"/>
    </source>
</evidence>
<dbReference type="InterPro" id="IPR037401">
    <property type="entry name" value="SnoaL-like"/>
</dbReference>